<reference evidence="2 3" key="1">
    <citation type="submission" date="2018-03" db="EMBL/GenBank/DDBJ databases">
        <title>Blue discolouration in mozzarella cheese caused by Pseudomonas fluorescens.</title>
        <authorList>
            <person name="Chiesa F."/>
            <person name="Dalmasso A."/>
            <person name="Lomonaco S."/>
        </authorList>
    </citation>
    <scope>NUCLEOTIDE SEQUENCE [LARGE SCALE GENOMIC DNA]</scope>
    <source>
        <strain evidence="2 3">11293</strain>
    </source>
</reference>
<evidence type="ECO:0000313" key="3">
    <source>
        <dbReference type="Proteomes" id="UP000239731"/>
    </source>
</evidence>
<evidence type="ECO:0000256" key="1">
    <source>
        <dbReference type="SAM" id="Phobius"/>
    </source>
</evidence>
<dbReference type="Proteomes" id="UP000239731">
    <property type="component" value="Unassembled WGS sequence"/>
</dbReference>
<keyword evidence="1" id="KW-1133">Transmembrane helix</keyword>
<name>A0A2T0HI21_PSEFL</name>
<feature type="transmembrane region" description="Helical" evidence="1">
    <location>
        <begin position="27"/>
        <end position="47"/>
    </location>
</feature>
<dbReference type="AlphaFoldDB" id="A0A2T0HI21"/>
<organism evidence="2 3">
    <name type="scientific">Pseudomonas fluorescens</name>
    <dbReference type="NCBI Taxonomy" id="294"/>
    <lineage>
        <taxon>Bacteria</taxon>
        <taxon>Pseudomonadati</taxon>
        <taxon>Pseudomonadota</taxon>
        <taxon>Gammaproteobacteria</taxon>
        <taxon>Pseudomonadales</taxon>
        <taxon>Pseudomonadaceae</taxon>
        <taxon>Pseudomonas</taxon>
    </lineage>
</organism>
<evidence type="ECO:0000313" key="2">
    <source>
        <dbReference type="EMBL" id="PRW72936.1"/>
    </source>
</evidence>
<comment type="caution">
    <text evidence="2">The sequence shown here is derived from an EMBL/GenBank/DDBJ whole genome shotgun (WGS) entry which is preliminary data.</text>
</comment>
<accession>A0A2T0HI21</accession>
<dbReference type="EMBL" id="PVUH01000320">
    <property type="protein sequence ID" value="PRW72936.1"/>
    <property type="molecule type" value="Genomic_DNA"/>
</dbReference>
<protein>
    <submittedName>
        <fullName evidence="2">Uncharacterized protein</fullName>
    </submittedName>
</protein>
<feature type="non-terminal residue" evidence="2">
    <location>
        <position position="78"/>
    </location>
</feature>
<keyword evidence="1" id="KW-0472">Membrane</keyword>
<gene>
    <name evidence="2" type="ORF">C7A10_32960</name>
</gene>
<proteinExistence type="predicted"/>
<feature type="non-terminal residue" evidence="2">
    <location>
        <position position="1"/>
    </location>
</feature>
<sequence length="78" mass="8495">NLQQLNGLSQETAQAAKLRKTLISSNIALISLACITLISSICFGYVSKSKYSDITEMENKVQWLKSQGASLNIQKCGT</sequence>
<keyword evidence="1" id="KW-0812">Transmembrane</keyword>